<proteinExistence type="predicted"/>
<sequence length="131" mass="13970">MSKRDGSEAFDYAEYIDSALRTEGGHLSIGRGGFTIHYARGATLSGYDCDRVKACCIAAGLPVIDSRTVPFDDVVRLAVRGPMPAVGEDPSPQPWHAFSYVPLAVLAEAYRDAGAEVFNIAVPADAAPPRE</sequence>
<dbReference type="OrthoDB" id="7352238at2"/>
<dbReference type="AlphaFoldDB" id="A0A327KK19"/>
<gene>
    <name evidence="1" type="ORF">CH338_10390</name>
</gene>
<dbReference type="Proteomes" id="UP000248863">
    <property type="component" value="Unassembled WGS sequence"/>
</dbReference>
<accession>A0A327KK19</accession>
<evidence type="ECO:0000313" key="1">
    <source>
        <dbReference type="EMBL" id="RAI39150.1"/>
    </source>
</evidence>
<comment type="caution">
    <text evidence="1">The sequence shown here is derived from an EMBL/GenBank/DDBJ whole genome shotgun (WGS) entry which is preliminary data.</text>
</comment>
<organism evidence="1 2">
    <name type="scientific">Rhodoplanes elegans</name>
    <dbReference type="NCBI Taxonomy" id="29408"/>
    <lineage>
        <taxon>Bacteria</taxon>
        <taxon>Pseudomonadati</taxon>
        <taxon>Pseudomonadota</taxon>
        <taxon>Alphaproteobacteria</taxon>
        <taxon>Hyphomicrobiales</taxon>
        <taxon>Nitrobacteraceae</taxon>
        <taxon>Rhodoplanes</taxon>
    </lineage>
</organism>
<name>A0A327KK19_9BRAD</name>
<keyword evidence="2" id="KW-1185">Reference proteome</keyword>
<reference evidence="1 2" key="1">
    <citation type="submission" date="2017-07" db="EMBL/GenBank/DDBJ databases">
        <title>Draft Genome Sequences of Select Purple Nonsulfur Bacteria.</title>
        <authorList>
            <person name="Lasarre B."/>
            <person name="Mckinlay J.B."/>
        </authorList>
    </citation>
    <scope>NUCLEOTIDE SEQUENCE [LARGE SCALE GENOMIC DNA]</scope>
    <source>
        <strain evidence="1 2">DSM 11907</strain>
    </source>
</reference>
<protein>
    <submittedName>
        <fullName evidence="1">Uncharacterized protein</fullName>
    </submittedName>
</protein>
<dbReference type="EMBL" id="NPEU01000088">
    <property type="protein sequence ID" value="RAI39150.1"/>
    <property type="molecule type" value="Genomic_DNA"/>
</dbReference>
<evidence type="ECO:0000313" key="2">
    <source>
        <dbReference type="Proteomes" id="UP000248863"/>
    </source>
</evidence>